<protein>
    <submittedName>
        <fullName evidence="2">Uncharacterized protein</fullName>
    </submittedName>
</protein>
<evidence type="ECO:0000313" key="3">
    <source>
        <dbReference type="Proteomes" id="UP000192074"/>
    </source>
</evidence>
<dbReference type="Proteomes" id="UP000192074">
    <property type="component" value="Unassembled WGS sequence"/>
</dbReference>
<evidence type="ECO:0000313" key="2">
    <source>
        <dbReference type="EMBL" id="CVI25221.1"/>
    </source>
</evidence>
<accession>A0A822VCV0</accession>
<proteinExistence type="predicted"/>
<reference evidence="2 3" key="1">
    <citation type="submission" date="2016-01" db="EMBL/GenBank/DDBJ databases">
        <authorList>
            <person name="Regsiter A."/>
            <person name="william w."/>
        </authorList>
    </citation>
    <scope>NUCLEOTIDE SEQUENCE [LARGE SCALE GENOMIC DNA]</scope>
    <source>
        <strain evidence="2 3">B6</strain>
    </source>
</reference>
<name>A0A822VCV0_AGRTU</name>
<gene>
    <name evidence="2" type="ORF">AGR4A_pAt30036</name>
</gene>
<dbReference type="AlphaFoldDB" id="A0A822VCV0"/>
<keyword evidence="1" id="KW-0472">Membrane</keyword>
<organism evidence="2 3">
    <name type="scientific">Agrobacterium tumefaciens str. B6</name>
    <dbReference type="NCBI Taxonomy" id="1183423"/>
    <lineage>
        <taxon>Bacteria</taxon>
        <taxon>Pseudomonadati</taxon>
        <taxon>Pseudomonadota</taxon>
        <taxon>Alphaproteobacteria</taxon>
        <taxon>Hyphomicrobiales</taxon>
        <taxon>Rhizobiaceae</taxon>
        <taxon>Rhizobium/Agrobacterium group</taxon>
        <taxon>Agrobacterium</taxon>
        <taxon>Agrobacterium tumefaciens complex</taxon>
    </lineage>
</organism>
<sequence>MNDPEPIDLFRHYRGEIQHEMELMLARLNALLTSQSFLMIAYATSMAISSGHWDQPFSLLLPPFLALLGFVLAMEGRTGVLAARTALWRWQGRLAALVAEHDELLAWSDMTNENALGTQRAGEIFAVRPPLVFMVAWVWLLLLPFILRFVT</sequence>
<comment type="caution">
    <text evidence="2">The sequence shown here is derived from an EMBL/GenBank/DDBJ whole genome shotgun (WGS) entry which is preliminary data.</text>
</comment>
<feature type="transmembrane region" description="Helical" evidence="1">
    <location>
        <begin position="60"/>
        <end position="83"/>
    </location>
</feature>
<dbReference type="RefSeq" id="WP_080868792.1">
    <property type="nucleotide sequence ID" value="NZ_LT009760.1"/>
</dbReference>
<evidence type="ECO:0000256" key="1">
    <source>
        <dbReference type="SAM" id="Phobius"/>
    </source>
</evidence>
<feature type="transmembrane region" description="Helical" evidence="1">
    <location>
        <begin position="130"/>
        <end position="150"/>
    </location>
</feature>
<keyword evidence="1" id="KW-1133">Transmembrane helix</keyword>
<dbReference type="EMBL" id="FCNL01000042">
    <property type="protein sequence ID" value="CVI25221.1"/>
    <property type="molecule type" value="Genomic_DNA"/>
</dbReference>
<keyword evidence="1" id="KW-0812">Transmembrane</keyword>